<reference evidence="2 3" key="1">
    <citation type="submission" date="2020-06" db="EMBL/GenBank/DDBJ databases">
        <authorList>
            <person name="Augustin-Caceres C.L."/>
            <person name="Bauer S.R."/>
            <person name="Calcano J."/>
            <person name="Cirone C.M."/>
            <person name="Clark J.A."/>
            <person name="Consoli P.J."/>
            <person name="Disla-Garca A."/>
            <person name="Donohue S.J."/>
            <person name="Elegbe D.W."/>
            <person name="Fey L.B."/>
            <person name="Fortis K.R."/>
            <person name="Guillen N."/>
            <person name="Hack E.F."/>
            <person name="Hoffmeister S.A."/>
            <person name="Hofmann J.C."/>
            <person name="Hohenstein N.A."/>
            <person name="Duehat K."/>
            <person name="Martinez T.J."/>
            <person name="Masciantonio K.E."/>
            <person name="Russo S.R."/>
            <person name="Sanders A.E."/>
            <person name="Santos-Roman K."/>
            <person name="Selasi E.V."/>
            <person name="Stevens K."/>
            <person name="Terry A.R."/>
            <person name="White J.T."/>
            <person name="Rohacek A.M."/>
            <person name="Diaz J."/>
            <person name="Whitefleet-Smith J.L."/>
            <person name="Garlena R.A."/>
            <person name="Russell D.A."/>
            <person name="Pope W.H."/>
            <person name="Jacobs-Sera D."/>
            <person name="Hatfull G.F."/>
        </authorList>
    </citation>
    <scope>NUCLEOTIDE SEQUENCE [LARGE SCALE GENOMIC DNA]</scope>
</reference>
<accession>A0A6N0A3Z9</accession>
<evidence type="ECO:0000313" key="3">
    <source>
        <dbReference type="Proteomes" id="UP000509827"/>
    </source>
</evidence>
<feature type="domain" description="Glycine-rich" evidence="1">
    <location>
        <begin position="43"/>
        <end position="221"/>
    </location>
</feature>
<dbReference type="Proteomes" id="UP000509827">
    <property type="component" value="Segment"/>
</dbReference>
<sequence>MPVRIGDATPSGFRFGDLTATKIYLGDVLVFPAFTVVSQTFSTVGNWTFNIPAECGAIDIILLGGGGGGSSGNGAIGTGSGGEGGQWEAITLIRGIDFPFTATQITGVVGDGGTGGPGGWLPINGNPGNPTTASIAGVGTLEAAGGRGGGFFSGDRKGYAPVPQILNHNGINYTGGAATGDSAANGNPPGGGAGGGNSGFFGFPAGGGGKGARGQAWIRAYV</sequence>
<dbReference type="EMBL" id="MT553338">
    <property type="protein sequence ID" value="QKO02484.1"/>
    <property type="molecule type" value="Genomic_DNA"/>
</dbReference>
<dbReference type="Pfam" id="PF21722">
    <property type="entry name" value="Gly_rich_2"/>
    <property type="match status" value="1"/>
</dbReference>
<proteinExistence type="predicted"/>
<gene>
    <name evidence="2" type="primary">5</name>
    <name evidence="2" type="ORF">DEANO_5</name>
</gene>
<evidence type="ECO:0000313" key="2">
    <source>
        <dbReference type="EMBL" id="QKO02484.1"/>
    </source>
</evidence>
<organism evidence="2 3">
    <name type="scientific">Mycobacterium phage Deano</name>
    <dbReference type="NCBI Taxonomy" id="2744010"/>
    <lineage>
        <taxon>Viruses</taxon>
        <taxon>Duplodnaviria</taxon>
        <taxon>Heunggongvirae</taxon>
        <taxon>Uroviricota</taxon>
        <taxon>Caudoviricetes</taxon>
        <taxon>Backyardiganvirus</taxon>
        <taxon>Backyardiganvirus peaches</taxon>
    </lineage>
</organism>
<protein>
    <recommendedName>
        <fullName evidence="1">Glycine-rich domain-containing protein</fullName>
    </recommendedName>
</protein>
<name>A0A6N0A3Z9_9CAUD</name>
<evidence type="ECO:0000259" key="1">
    <source>
        <dbReference type="Pfam" id="PF21722"/>
    </source>
</evidence>
<dbReference type="InterPro" id="IPR049304">
    <property type="entry name" value="Gly_rich_dom"/>
</dbReference>